<evidence type="ECO:0000313" key="1">
    <source>
        <dbReference type="EMBL" id="KAI8012019.1"/>
    </source>
</evidence>
<dbReference type="Proteomes" id="UP001060215">
    <property type="component" value="Chromosome 5"/>
</dbReference>
<reference evidence="1 2" key="1">
    <citation type="journal article" date="2022" name="Plant J.">
        <title>Chromosome-level genome of Camellia lanceoleosa provides a valuable resource for understanding genome evolution and self-incompatibility.</title>
        <authorList>
            <person name="Gong W."/>
            <person name="Xiao S."/>
            <person name="Wang L."/>
            <person name="Liao Z."/>
            <person name="Chang Y."/>
            <person name="Mo W."/>
            <person name="Hu G."/>
            <person name="Li W."/>
            <person name="Zhao G."/>
            <person name="Zhu H."/>
            <person name="Hu X."/>
            <person name="Ji K."/>
            <person name="Xiang X."/>
            <person name="Song Q."/>
            <person name="Yuan D."/>
            <person name="Jin S."/>
            <person name="Zhang L."/>
        </authorList>
    </citation>
    <scope>NUCLEOTIDE SEQUENCE [LARGE SCALE GENOMIC DNA]</scope>
    <source>
        <strain evidence="1">SQ_2022a</strain>
    </source>
</reference>
<evidence type="ECO:0000313" key="2">
    <source>
        <dbReference type="Proteomes" id="UP001060215"/>
    </source>
</evidence>
<sequence>MPTKRPMFTFCERNCSCSTHIWTFMGRDKGMYLLRMRIFCGMRHLITHISTMFHHSYFQTCDHPPYRQKFETLFCPFFFKRRFLRKLLFVPCVLCSHPGKSYLVQG</sequence>
<dbReference type="EMBL" id="CM045762">
    <property type="protein sequence ID" value="KAI8012019.1"/>
    <property type="molecule type" value="Genomic_DNA"/>
</dbReference>
<accession>A0ACC0HGB8</accession>
<name>A0ACC0HGB8_9ERIC</name>
<comment type="caution">
    <text evidence="1">The sequence shown here is derived from an EMBL/GenBank/DDBJ whole genome shotgun (WGS) entry which is preliminary data.</text>
</comment>
<organism evidence="1 2">
    <name type="scientific">Camellia lanceoleosa</name>
    <dbReference type="NCBI Taxonomy" id="1840588"/>
    <lineage>
        <taxon>Eukaryota</taxon>
        <taxon>Viridiplantae</taxon>
        <taxon>Streptophyta</taxon>
        <taxon>Embryophyta</taxon>
        <taxon>Tracheophyta</taxon>
        <taxon>Spermatophyta</taxon>
        <taxon>Magnoliopsida</taxon>
        <taxon>eudicotyledons</taxon>
        <taxon>Gunneridae</taxon>
        <taxon>Pentapetalae</taxon>
        <taxon>asterids</taxon>
        <taxon>Ericales</taxon>
        <taxon>Theaceae</taxon>
        <taxon>Camellia</taxon>
    </lineage>
</organism>
<keyword evidence="2" id="KW-1185">Reference proteome</keyword>
<protein>
    <submittedName>
        <fullName evidence="1">Uncharacterized protein</fullName>
    </submittedName>
</protein>
<proteinExistence type="predicted"/>
<gene>
    <name evidence="1" type="ORF">LOK49_LG06G02200</name>
</gene>